<feature type="compositionally biased region" description="Basic and acidic residues" evidence="4">
    <location>
        <begin position="112"/>
        <end position="124"/>
    </location>
</feature>
<evidence type="ECO:0000256" key="2">
    <source>
        <dbReference type="ARBA" id="ARBA00022980"/>
    </source>
</evidence>
<keyword evidence="2" id="KW-0689">Ribosomal protein</keyword>
<dbReference type="AlphaFoldDB" id="A0A3B5A5I2"/>
<dbReference type="InterPro" id="IPR037447">
    <property type="entry name" value="Ribosomal_eS10"/>
</dbReference>
<feature type="region of interest" description="Disordered" evidence="4">
    <location>
        <begin position="100"/>
        <end position="124"/>
    </location>
</feature>
<dbReference type="Gene3D" id="1.10.10.10">
    <property type="entry name" value="Winged helix-like DNA-binding domain superfamily/Winged helix DNA-binding domain"/>
    <property type="match status" value="1"/>
</dbReference>
<dbReference type="Pfam" id="PF03501">
    <property type="entry name" value="S10_plectin"/>
    <property type="match status" value="1"/>
</dbReference>
<dbReference type="Ensembl" id="ENSSPAT00000016846.1">
    <property type="protein sequence ID" value="ENSSPAP00000016583.1"/>
    <property type="gene ID" value="ENSSPAG00000012512.1"/>
</dbReference>
<evidence type="ECO:0000313" key="6">
    <source>
        <dbReference type="Ensembl" id="ENSSPAP00000016583.1"/>
    </source>
</evidence>
<comment type="similarity">
    <text evidence="1">Belongs to the eukaryotic ribosomal protein eS10 family.</text>
</comment>
<accession>A0A3B5A5I2</accession>
<dbReference type="GO" id="GO:0003735">
    <property type="term" value="F:structural constituent of ribosome"/>
    <property type="evidence" value="ECO:0007669"/>
    <property type="project" value="TreeGrafter"/>
</dbReference>
<reference evidence="6" key="1">
    <citation type="submission" date="2023-09" db="UniProtKB">
        <authorList>
            <consortium name="Ensembl"/>
        </authorList>
    </citation>
    <scope>IDENTIFICATION</scope>
</reference>
<sequence length="191" mass="22151">MVMPSADLRAVYELLFKDGVVVVKKDKRPQSMHRDIDGVTNLKVLRAMASLKSRGYVRETFVWKHAYYYLTDEGIVHLRDHLHLPPEIVPATLQRTNASSGKTLKPYFSKPQTERRNQEGHSDRHVYCHRREEPDGRPRSFGQTRVQNLMDFRRHKEELWAEEVHGSSFGASCLHSVKKAKKTTSLFLPEP</sequence>
<evidence type="ECO:0000259" key="5">
    <source>
        <dbReference type="Pfam" id="PF03501"/>
    </source>
</evidence>
<evidence type="ECO:0000256" key="1">
    <source>
        <dbReference type="ARBA" id="ARBA00007278"/>
    </source>
</evidence>
<feature type="domain" description="Plectin/eS10 N-terminal" evidence="5">
    <location>
        <begin position="3"/>
        <end position="96"/>
    </location>
</feature>
<keyword evidence="3" id="KW-0687">Ribonucleoprotein</keyword>
<dbReference type="GO" id="GO:0003723">
    <property type="term" value="F:RNA binding"/>
    <property type="evidence" value="ECO:0007669"/>
    <property type="project" value="TreeGrafter"/>
</dbReference>
<dbReference type="InterPro" id="IPR036388">
    <property type="entry name" value="WH-like_DNA-bd_sf"/>
</dbReference>
<protein>
    <recommendedName>
        <fullName evidence="5">Plectin/eS10 N-terminal domain-containing protein</fullName>
    </recommendedName>
</protein>
<dbReference type="PANTHER" id="PTHR12146:SF25">
    <property type="entry name" value="PLECTIN_ES10 N-TERMINAL DOMAIN-CONTAINING PROTEIN"/>
    <property type="match status" value="1"/>
</dbReference>
<evidence type="ECO:0000256" key="3">
    <source>
        <dbReference type="ARBA" id="ARBA00023274"/>
    </source>
</evidence>
<evidence type="ECO:0000256" key="4">
    <source>
        <dbReference type="SAM" id="MobiDB-lite"/>
    </source>
</evidence>
<name>A0A3B5A5I2_9TELE</name>
<dbReference type="GO" id="GO:0022627">
    <property type="term" value="C:cytosolic small ribosomal subunit"/>
    <property type="evidence" value="ECO:0007669"/>
    <property type="project" value="TreeGrafter"/>
</dbReference>
<dbReference type="FunFam" id="1.10.10.10:FF:000388">
    <property type="entry name" value="plectin isoform X1"/>
    <property type="match status" value="1"/>
</dbReference>
<dbReference type="PANTHER" id="PTHR12146">
    <property type="entry name" value="40S RIBOSOMAL PROTEIN S10"/>
    <property type="match status" value="1"/>
</dbReference>
<proteinExistence type="inferred from homology"/>
<dbReference type="GeneTree" id="ENSGT00940000166022"/>
<dbReference type="InterPro" id="IPR005326">
    <property type="entry name" value="Plectin_eS10_N"/>
</dbReference>
<organism evidence="6">
    <name type="scientific">Stegastes partitus</name>
    <name type="common">bicolor damselfish</name>
    <dbReference type="NCBI Taxonomy" id="144197"/>
    <lineage>
        <taxon>Eukaryota</taxon>
        <taxon>Metazoa</taxon>
        <taxon>Chordata</taxon>
        <taxon>Craniata</taxon>
        <taxon>Vertebrata</taxon>
        <taxon>Euteleostomi</taxon>
        <taxon>Actinopterygii</taxon>
        <taxon>Neopterygii</taxon>
        <taxon>Teleostei</taxon>
        <taxon>Neoteleostei</taxon>
        <taxon>Acanthomorphata</taxon>
        <taxon>Ovalentaria</taxon>
        <taxon>Pomacentridae</taxon>
        <taxon>Stegastes</taxon>
    </lineage>
</organism>
<dbReference type="STRING" id="144197.ENSSPAP00000016583"/>